<feature type="transmembrane region" description="Helical" evidence="6">
    <location>
        <begin position="423"/>
        <end position="442"/>
    </location>
</feature>
<evidence type="ECO:0000256" key="4">
    <source>
        <dbReference type="ARBA" id="ARBA00023136"/>
    </source>
</evidence>
<feature type="transmembrane region" description="Helical" evidence="6">
    <location>
        <begin position="221"/>
        <end position="241"/>
    </location>
</feature>
<dbReference type="PANTHER" id="PTHR23501:SF156">
    <property type="entry name" value="TRANSPORTER, PUTATIVE-RELATED"/>
    <property type="match status" value="1"/>
</dbReference>
<keyword evidence="3 6" id="KW-1133">Transmembrane helix</keyword>
<dbReference type="InterPro" id="IPR020846">
    <property type="entry name" value="MFS_dom"/>
</dbReference>
<keyword evidence="2 6" id="KW-0812">Transmembrane</keyword>
<feature type="compositionally biased region" description="Basic and acidic residues" evidence="5">
    <location>
        <begin position="19"/>
        <end position="33"/>
    </location>
</feature>
<dbReference type="GO" id="GO:0022857">
    <property type="term" value="F:transmembrane transporter activity"/>
    <property type="evidence" value="ECO:0007669"/>
    <property type="project" value="InterPro"/>
</dbReference>
<feature type="transmembrane region" description="Helical" evidence="6">
    <location>
        <begin position="391"/>
        <end position="411"/>
    </location>
</feature>
<feature type="transmembrane region" description="Helical" evidence="6">
    <location>
        <begin position="262"/>
        <end position="285"/>
    </location>
</feature>
<feature type="transmembrane region" description="Helical" evidence="6">
    <location>
        <begin position="532"/>
        <end position="553"/>
    </location>
</feature>
<keyword evidence="9" id="KW-1185">Reference proteome</keyword>
<dbReference type="PANTHER" id="PTHR23501">
    <property type="entry name" value="MAJOR FACILITATOR SUPERFAMILY"/>
    <property type="match status" value="1"/>
</dbReference>
<sequence length="580" mass="62738">MSGSSPSRAYQTCTVHSQAEMEHHREPESDEKLPGSQPYASSLLHETEHDTIEERKTPPKTLSFYLAFLALCIIVFIVSIDATALSVALPRIALDLHGTTLESFWASLSFLLAVAITQPLYNSISDVVGRLIPLYASFVFFFIGCVVFAVGQSMSVVITGRVLQGLGAGGLDVLSDVILADITTLKERPLYIGLFAIPMALGSILGPLLGALLSQGPGWRWIGWINLPIAGAGFILAVFFLRLKPIEKTLDQKLKSLDWIGLGLFALGSTIFTLPLSWAGSIYSWSSWRTLLPLLLGLLILIVLGFYERKPKEAVFPYRIFRNATAFVTLIGSFIHGAVLYSAILYLPLFFQAVNLETTLQSAISFLPLAASVVFFSVMGAGAVETLRKYRWSIVGSWVLSALGTGLWALFDNNSGKGLRAGLQMIAGAGLGVLFTVQFVPMQASCERTDDHGLAVGILTSFRLLGALIGISLCSTVFNSVFSSSIRELGDLPTGLEPLKDVKEAIGMIPLLRTIEMDPGTKLSLIDSYRTALMAIFLMLTGFSVLGLATSVFTQDLSLETEELGRQSMRASEKSGGDVA</sequence>
<feature type="transmembrane region" description="Helical" evidence="6">
    <location>
        <begin position="64"/>
        <end position="89"/>
    </location>
</feature>
<dbReference type="GO" id="GO:0005886">
    <property type="term" value="C:plasma membrane"/>
    <property type="evidence" value="ECO:0007669"/>
    <property type="project" value="TreeGrafter"/>
</dbReference>
<evidence type="ECO:0000313" key="8">
    <source>
        <dbReference type="EMBL" id="PVH95310.1"/>
    </source>
</evidence>
<name>A0A2V1DB30_9PLEO</name>
<evidence type="ECO:0000256" key="3">
    <source>
        <dbReference type="ARBA" id="ARBA00022989"/>
    </source>
</evidence>
<evidence type="ECO:0000256" key="1">
    <source>
        <dbReference type="ARBA" id="ARBA00004141"/>
    </source>
</evidence>
<keyword evidence="4 6" id="KW-0472">Membrane</keyword>
<reference evidence="8 9" key="1">
    <citation type="journal article" date="2018" name="Sci. Rep.">
        <title>Comparative genomics provides insights into the lifestyle and reveals functional heterogeneity of dark septate endophytic fungi.</title>
        <authorList>
            <person name="Knapp D.G."/>
            <person name="Nemeth J.B."/>
            <person name="Barry K."/>
            <person name="Hainaut M."/>
            <person name="Henrissat B."/>
            <person name="Johnson J."/>
            <person name="Kuo A."/>
            <person name="Lim J.H.P."/>
            <person name="Lipzen A."/>
            <person name="Nolan M."/>
            <person name="Ohm R.A."/>
            <person name="Tamas L."/>
            <person name="Grigoriev I.V."/>
            <person name="Spatafora J.W."/>
            <person name="Nagy L.G."/>
            <person name="Kovacs G.M."/>
        </authorList>
    </citation>
    <scope>NUCLEOTIDE SEQUENCE [LARGE SCALE GENOMIC DNA]</scope>
    <source>
        <strain evidence="8 9">DSE2036</strain>
    </source>
</reference>
<comment type="subcellular location">
    <subcellularLocation>
        <location evidence="1">Membrane</location>
        <topology evidence="1">Multi-pass membrane protein</topology>
    </subcellularLocation>
</comment>
<evidence type="ECO:0000256" key="2">
    <source>
        <dbReference type="ARBA" id="ARBA00022692"/>
    </source>
</evidence>
<dbReference type="PRINTS" id="PR01036">
    <property type="entry name" value="TCRTETB"/>
</dbReference>
<dbReference type="Pfam" id="PF07690">
    <property type="entry name" value="MFS_1"/>
    <property type="match status" value="1"/>
</dbReference>
<dbReference type="InterPro" id="IPR036259">
    <property type="entry name" value="MFS_trans_sf"/>
</dbReference>
<feature type="domain" description="Major facilitator superfamily (MFS) profile" evidence="7">
    <location>
        <begin position="67"/>
        <end position="559"/>
    </location>
</feature>
<feature type="transmembrane region" description="Helical" evidence="6">
    <location>
        <begin position="101"/>
        <end position="120"/>
    </location>
</feature>
<accession>A0A2V1DB30</accession>
<feature type="compositionally biased region" description="Polar residues" evidence="5">
    <location>
        <begin position="1"/>
        <end position="17"/>
    </location>
</feature>
<feature type="transmembrane region" description="Helical" evidence="6">
    <location>
        <begin position="363"/>
        <end position="384"/>
    </location>
</feature>
<evidence type="ECO:0000256" key="6">
    <source>
        <dbReference type="SAM" id="Phobius"/>
    </source>
</evidence>
<feature type="transmembrane region" description="Helical" evidence="6">
    <location>
        <begin position="190"/>
        <end position="209"/>
    </location>
</feature>
<dbReference type="EMBL" id="KZ805501">
    <property type="protein sequence ID" value="PVH95310.1"/>
    <property type="molecule type" value="Genomic_DNA"/>
</dbReference>
<dbReference type="InterPro" id="IPR011701">
    <property type="entry name" value="MFS"/>
</dbReference>
<evidence type="ECO:0000259" key="7">
    <source>
        <dbReference type="PROSITE" id="PS50850"/>
    </source>
</evidence>
<dbReference type="AlphaFoldDB" id="A0A2V1DB30"/>
<organism evidence="8 9">
    <name type="scientific">Periconia macrospinosa</name>
    <dbReference type="NCBI Taxonomy" id="97972"/>
    <lineage>
        <taxon>Eukaryota</taxon>
        <taxon>Fungi</taxon>
        <taxon>Dikarya</taxon>
        <taxon>Ascomycota</taxon>
        <taxon>Pezizomycotina</taxon>
        <taxon>Dothideomycetes</taxon>
        <taxon>Pleosporomycetidae</taxon>
        <taxon>Pleosporales</taxon>
        <taxon>Massarineae</taxon>
        <taxon>Periconiaceae</taxon>
        <taxon>Periconia</taxon>
    </lineage>
</organism>
<feature type="transmembrane region" description="Helical" evidence="6">
    <location>
        <begin position="454"/>
        <end position="478"/>
    </location>
</feature>
<dbReference type="PROSITE" id="PS50850">
    <property type="entry name" value="MFS"/>
    <property type="match status" value="1"/>
</dbReference>
<feature type="region of interest" description="Disordered" evidence="5">
    <location>
        <begin position="1"/>
        <end position="38"/>
    </location>
</feature>
<protein>
    <submittedName>
        <fullName evidence="8">MFS general substrate transporter</fullName>
    </submittedName>
</protein>
<feature type="transmembrane region" description="Helical" evidence="6">
    <location>
        <begin position="291"/>
        <end position="307"/>
    </location>
</feature>
<proteinExistence type="predicted"/>
<evidence type="ECO:0000313" key="9">
    <source>
        <dbReference type="Proteomes" id="UP000244855"/>
    </source>
</evidence>
<evidence type="ECO:0000256" key="5">
    <source>
        <dbReference type="SAM" id="MobiDB-lite"/>
    </source>
</evidence>
<feature type="transmembrane region" description="Helical" evidence="6">
    <location>
        <begin position="327"/>
        <end position="351"/>
    </location>
</feature>
<dbReference type="Gene3D" id="1.20.1250.20">
    <property type="entry name" value="MFS general substrate transporter like domains"/>
    <property type="match status" value="1"/>
</dbReference>
<dbReference type="OrthoDB" id="4139357at2759"/>
<feature type="transmembrane region" description="Helical" evidence="6">
    <location>
        <begin position="132"/>
        <end position="151"/>
    </location>
</feature>
<dbReference type="Gene3D" id="1.20.1720.10">
    <property type="entry name" value="Multidrug resistance protein D"/>
    <property type="match status" value="1"/>
</dbReference>
<gene>
    <name evidence="8" type="ORF">DM02DRAFT_731956</name>
</gene>
<dbReference type="SUPFAM" id="SSF103473">
    <property type="entry name" value="MFS general substrate transporter"/>
    <property type="match status" value="1"/>
</dbReference>
<dbReference type="Proteomes" id="UP000244855">
    <property type="component" value="Unassembled WGS sequence"/>
</dbReference>